<dbReference type="FunCoup" id="A0A0H2S8X6">
    <property type="interactions" value="7"/>
</dbReference>
<evidence type="ECO:0000313" key="8">
    <source>
        <dbReference type="EMBL" id="KLO20740.1"/>
    </source>
</evidence>
<dbReference type="PANTHER" id="PTHR23244">
    <property type="entry name" value="KELCH REPEAT DOMAIN"/>
    <property type="match status" value="1"/>
</dbReference>
<feature type="region of interest" description="Disordered" evidence="7">
    <location>
        <begin position="1400"/>
        <end position="1427"/>
    </location>
</feature>
<keyword evidence="3" id="KW-0963">Cytoplasm</keyword>
<keyword evidence="2" id="KW-0880">Kelch repeat</keyword>
<feature type="compositionally biased region" description="Low complexity" evidence="7">
    <location>
        <begin position="436"/>
        <end position="463"/>
    </location>
</feature>
<feature type="compositionally biased region" description="Low complexity" evidence="7">
    <location>
        <begin position="64"/>
        <end position="83"/>
    </location>
</feature>
<gene>
    <name evidence="8" type="ORF">SCHPADRAFT_863569</name>
</gene>
<evidence type="ECO:0000256" key="2">
    <source>
        <dbReference type="ARBA" id="ARBA00022441"/>
    </source>
</evidence>
<organism evidence="8 9">
    <name type="scientific">Schizopora paradoxa</name>
    <dbReference type="NCBI Taxonomy" id="27342"/>
    <lineage>
        <taxon>Eukaryota</taxon>
        <taxon>Fungi</taxon>
        <taxon>Dikarya</taxon>
        <taxon>Basidiomycota</taxon>
        <taxon>Agaricomycotina</taxon>
        <taxon>Agaricomycetes</taxon>
        <taxon>Hymenochaetales</taxon>
        <taxon>Schizoporaceae</taxon>
        <taxon>Schizopora</taxon>
    </lineage>
</organism>
<protein>
    <recommendedName>
        <fullName evidence="10">Galactose oxidase</fullName>
    </recommendedName>
</protein>
<evidence type="ECO:0008006" key="10">
    <source>
        <dbReference type="Google" id="ProtNLM"/>
    </source>
</evidence>
<sequence>MSFFRKRQTNTHATPTATGQVTVQTSASAALAQTKGDPEKQQPMKEREVTNPPQPQRQQNSTTPAPARDSSNPNPSAPSSTQQPPKPPAYPWSTRRLLFPPPNLLPRPGVVPPTNPSPTPFPRYGHSLPATATQTGELLLFGGLVQGTGRNDLYSFSTRELSVTLLQTAGEVPSKRVGHASALVSSVLIVWGGDTKTESQPDAPLDDGLYLLNLVTREWTRVAVHGPSPRGRYGHAVSMVGTKFYVFGGQVDKSFLNDLWAFDLNTLRNKAQWELVKQDNKAEGPARRTGHSCVTFGSRIYMFGGTDSQYYYNDTWCFDTNTGQWSELKCIGFIPSPREGHAAALVNDVMYVFGGRGVDGSDLGDLAAFKITNQRWYMFQNMGPAPSVRSGHAMASVGTRVFVLGGESSVPGQQDDPSIMHVLDTKHIKYPEPSKPSADAAAGANGARRPSAAGANPPARGSSTPSPPIGSAQGQHQSQPSPPLISNQQQQQQQQQPPGGGSMPNGMTRAVSPSGRPLQQSSDSEDLRRAMSPPGRMNDVGNGKPPVNGISYSSKGKAPMRSREDVLGSEEGGEMIRERALSPDNGQVRSKSPMGDMGAETVVRSVSPQGSDYGHAPNGNAVLNGQQQSMNAASIAMQRNALGARSPSPVVVNQGKAIADSMFTRATSPTMNGHARPGSTGNITADLIRDLKMKEAEMEEMKKRDGWLKAALTSATHAGFTYAVAEPEGLENDRGSPTSDDPDVKALVAMIMRLKQDQGRLQAELANQVRNASTKCTEMENTRSAAMEEASFYRAKLQAYEANSMDDLARTERRRITELERQVSALARERTEQGKQVAELSSMIAMQKRIAEHAEQKSAESSKRVEALTDSHERTLREHSDLHQRHIELQQTLRSKEDELLEHASRADQLHAEREGMDARIQEFTMSRDQHIRALEQARAALAASADRTEELEMQWRRTQDENLQLESDLSEARSELESRTAEADSMRQRLADAENSWAKSREEADQLRAFTTGGLGELLDLHKDLKADEDRATRGHAEKLNAMEVEIASLHSRIKEATSRADASQQELLQSQTKIFSMESEELALRTQLVGVRSQLSNVLAESTNLQQELGNREVQLKAKVQQLAEAELRLAMFRSYFVEEGVTIDEEDLKAKIGEAPARVIDLEAKLAARARLQDEMERELEDATRRREELEAQLERVRSGASPSSGRSENGQWEARALSAERKLAESELGYKARLQQMEDDYQVAVKGTEKMMKRMKEELGKQKSLNQNLQSEMEGARGDSPSRTRNVNGRSTPLEEGVETFRLQLADATRQNQRLLSENKDLRRRVDSMEQDLSNLRTNLTASQRVADERLVHVEELEQEIERLERMEAENSALKRENDQLSKKIGFLLDDEQTTGFGRDRPISEISERPVSQSSSIENDMAYENLSNELDDWQRQYASSLSTRRTLGEVDDQRTRSRP</sequence>
<dbReference type="InterPro" id="IPR015915">
    <property type="entry name" value="Kelch-typ_b-propeller"/>
</dbReference>
<feature type="compositionally biased region" description="Polar residues" evidence="7">
    <location>
        <begin position="10"/>
        <end position="28"/>
    </location>
</feature>
<feature type="coiled-coil region" evidence="6">
    <location>
        <begin position="1302"/>
        <end position="1395"/>
    </location>
</feature>
<feature type="region of interest" description="Disordered" evidence="7">
    <location>
        <begin position="1263"/>
        <end position="1296"/>
    </location>
</feature>
<feature type="region of interest" description="Disordered" evidence="7">
    <location>
        <begin position="1186"/>
        <end position="1217"/>
    </location>
</feature>
<dbReference type="Gene3D" id="2.120.10.80">
    <property type="entry name" value="Kelch-type beta propeller"/>
    <property type="match status" value="2"/>
</dbReference>
<dbReference type="OrthoDB" id="45365at2759"/>
<feature type="coiled-coil region" evidence="6">
    <location>
        <begin position="1041"/>
        <end position="1075"/>
    </location>
</feature>
<dbReference type="STRING" id="27342.A0A0H2S8X6"/>
<feature type="compositionally biased region" description="Basic and acidic residues" evidence="7">
    <location>
        <begin position="1186"/>
        <end position="1201"/>
    </location>
</feature>
<comment type="subcellular location">
    <subcellularLocation>
        <location evidence="1">Cytoplasm</location>
    </subcellularLocation>
</comment>
<dbReference type="GO" id="GO:0061245">
    <property type="term" value="P:establishment or maintenance of bipolar cell polarity"/>
    <property type="evidence" value="ECO:0007669"/>
    <property type="project" value="TreeGrafter"/>
</dbReference>
<dbReference type="PANTHER" id="PTHR23244:SF456">
    <property type="entry name" value="MULTIPLE EPIDERMAL GROWTH FACTOR-LIKE DOMAINS PROTEIN 8"/>
    <property type="match status" value="1"/>
</dbReference>
<dbReference type="Pfam" id="PF24681">
    <property type="entry name" value="Kelch_KLHDC2_KLHL20_DRC7"/>
    <property type="match status" value="1"/>
</dbReference>
<dbReference type="InParanoid" id="A0A0H2S8X6"/>
<accession>A0A0H2S8X6</accession>
<reference evidence="8 9" key="1">
    <citation type="submission" date="2015-04" db="EMBL/GenBank/DDBJ databases">
        <title>Complete genome sequence of Schizopora paradoxa KUC8140, a cosmopolitan wood degrader in East Asia.</title>
        <authorList>
            <consortium name="DOE Joint Genome Institute"/>
            <person name="Min B."/>
            <person name="Park H."/>
            <person name="Jang Y."/>
            <person name="Kim J.-J."/>
            <person name="Kim K.H."/>
            <person name="Pangilinan J."/>
            <person name="Lipzen A."/>
            <person name="Riley R."/>
            <person name="Grigoriev I.V."/>
            <person name="Spatafora J.W."/>
            <person name="Choi I.-G."/>
        </authorList>
    </citation>
    <scope>NUCLEOTIDE SEQUENCE [LARGE SCALE GENOMIC DNA]</scope>
    <source>
        <strain evidence="8 9">KUC8140</strain>
    </source>
</reference>
<feature type="compositionally biased region" description="Polar residues" evidence="7">
    <location>
        <begin position="1204"/>
        <end position="1214"/>
    </location>
</feature>
<keyword evidence="9" id="KW-1185">Reference proteome</keyword>
<dbReference type="GO" id="GO:0051285">
    <property type="term" value="C:cell cortex of cell tip"/>
    <property type="evidence" value="ECO:0007669"/>
    <property type="project" value="TreeGrafter"/>
</dbReference>
<feature type="region of interest" description="Disordered" evidence="7">
    <location>
        <begin position="1"/>
        <end position="121"/>
    </location>
</feature>
<evidence type="ECO:0000313" key="9">
    <source>
        <dbReference type="Proteomes" id="UP000053477"/>
    </source>
</evidence>
<dbReference type="FunFam" id="2.120.10.80:FF:000049">
    <property type="entry name" value="Cell polarity protein (Tea1)"/>
    <property type="match status" value="1"/>
</dbReference>
<feature type="compositionally biased region" description="Basic and acidic residues" evidence="7">
    <location>
        <begin position="1402"/>
        <end position="1412"/>
    </location>
</feature>
<evidence type="ECO:0000256" key="5">
    <source>
        <dbReference type="ARBA" id="ARBA00023054"/>
    </source>
</evidence>
<evidence type="ECO:0000256" key="6">
    <source>
        <dbReference type="SAM" id="Coils"/>
    </source>
</evidence>
<evidence type="ECO:0000256" key="1">
    <source>
        <dbReference type="ARBA" id="ARBA00004496"/>
    </source>
</evidence>
<feature type="compositionally biased region" description="Low complexity" evidence="7">
    <location>
        <begin position="484"/>
        <end position="497"/>
    </location>
</feature>
<dbReference type="EMBL" id="KQ085882">
    <property type="protein sequence ID" value="KLO20740.1"/>
    <property type="molecule type" value="Genomic_DNA"/>
</dbReference>
<keyword evidence="4" id="KW-0677">Repeat</keyword>
<feature type="compositionally biased region" description="Basic and acidic residues" evidence="7">
    <location>
        <begin position="36"/>
        <end position="49"/>
    </location>
</feature>
<feature type="coiled-coil region" evidence="6">
    <location>
        <begin position="751"/>
        <end position="836"/>
    </location>
</feature>
<name>A0A0H2S8X6_9AGAM</name>
<feature type="region of interest" description="Disordered" evidence="7">
    <location>
        <begin position="429"/>
        <end position="596"/>
    </location>
</feature>
<feature type="compositionally biased region" description="Pro residues" evidence="7">
    <location>
        <begin position="99"/>
        <end position="121"/>
    </location>
</feature>
<evidence type="ECO:0000256" key="4">
    <source>
        <dbReference type="ARBA" id="ARBA00022737"/>
    </source>
</evidence>
<feature type="coiled-coil region" evidence="6">
    <location>
        <begin position="893"/>
        <end position="997"/>
    </location>
</feature>
<evidence type="ECO:0000256" key="3">
    <source>
        <dbReference type="ARBA" id="ARBA00022490"/>
    </source>
</evidence>
<dbReference type="SUPFAM" id="SSF117281">
    <property type="entry name" value="Kelch motif"/>
    <property type="match status" value="1"/>
</dbReference>
<dbReference type="Proteomes" id="UP000053477">
    <property type="component" value="Unassembled WGS sequence"/>
</dbReference>
<evidence type="ECO:0000256" key="7">
    <source>
        <dbReference type="SAM" id="MobiDB-lite"/>
    </source>
</evidence>
<proteinExistence type="predicted"/>
<keyword evidence="5 6" id="KW-0175">Coiled coil</keyword>